<dbReference type="EMBL" id="JANPWB010000009">
    <property type="protein sequence ID" value="KAJ1155560.1"/>
    <property type="molecule type" value="Genomic_DNA"/>
</dbReference>
<proteinExistence type="predicted"/>
<gene>
    <name evidence="2" type="ORF">NDU88_008289</name>
</gene>
<organism evidence="2 3">
    <name type="scientific">Pleurodeles waltl</name>
    <name type="common">Iberian ribbed newt</name>
    <dbReference type="NCBI Taxonomy" id="8319"/>
    <lineage>
        <taxon>Eukaryota</taxon>
        <taxon>Metazoa</taxon>
        <taxon>Chordata</taxon>
        <taxon>Craniata</taxon>
        <taxon>Vertebrata</taxon>
        <taxon>Euteleostomi</taxon>
        <taxon>Amphibia</taxon>
        <taxon>Batrachia</taxon>
        <taxon>Caudata</taxon>
        <taxon>Salamandroidea</taxon>
        <taxon>Salamandridae</taxon>
        <taxon>Pleurodelinae</taxon>
        <taxon>Pleurodeles</taxon>
    </lineage>
</organism>
<dbReference type="AlphaFoldDB" id="A0AAV7RVM9"/>
<feature type="compositionally biased region" description="Basic and acidic residues" evidence="1">
    <location>
        <begin position="20"/>
        <end position="36"/>
    </location>
</feature>
<dbReference type="Proteomes" id="UP001066276">
    <property type="component" value="Chromosome 5"/>
</dbReference>
<evidence type="ECO:0000256" key="1">
    <source>
        <dbReference type="SAM" id="MobiDB-lite"/>
    </source>
</evidence>
<evidence type="ECO:0000313" key="2">
    <source>
        <dbReference type="EMBL" id="KAJ1155560.1"/>
    </source>
</evidence>
<keyword evidence="3" id="KW-1185">Reference proteome</keyword>
<sequence>MKIVTSTINYDLRFRLLHPAQKEGRGGKDLEARARSDPMQNQKTGPETLQDQESSTFVQEDRGRNPFFSGGLKPSRGLGHG</sequence>
<feature type="compositionally biased region" description="Polar residues" evidence="1">
    <location>
        <begin position="38"/>
        <end position="58"/>
    </location>
</feature>
<name>A0AAV7RVM9_PLEWA</name>
<reference evidence="2" key="1">
    <citation type="journal article" date="2022" name="bioRxiv">
        <title>Sequencing and chromosome-scale assembly of the giantPleurodeles waltlgenome.</title>
        <authorList>
            <person name="Brown T."/>
            <person name="Elewa A."/>
            <person name="Iarovenko S."/>
            <person name="Subramanian E."/>
            <person name="Araus A.J."/>
            <person name="Petzold A."/>
            <person name="Susuki M."/>
            <person name="Suzuki K.-i.T."/>
            <person name="Hayashi T."/>
            <person name="Toyoda A."/>
            <person name="Oliveira C."/>
            <person name="Osipova E."/>
            <person name="Leigh N.D."/>
            <person name="Simon A."/>
            <person name="Yun M.H."/>
        </authorList>
    </citation>
    <scope>NUCLEOTIDE SEQUENCE</scope>
    <source>
        <strain evidence="2">20211129_DDA</strain>
        <tissue evidence="2">Liver</tissue>
    </source>
</reference>
<accession>A0AAV7RVM9</accession>
<feature type="region of interest" description="Disordered" evidence="1">
    <location>
        <begin position="20"/>
        <end position="81"/>
    </location>
</feature>
<comment type="caution">
    <text evidence="2">The sequence shown here is derived from an EMBL/GenBank/DDBJ whole genome shotgun (WGS) entry which is preliminary data.</text>
</comment>
<evidence type="ECO:0000313" key="3">
    <source>
        <dbReference type="Proteomes" id="UP001066276"/>
    </source>
</evidence>
<protein>
    <submittedName>
        <fullName evidence="2">Uncharacterized protein</fullName>
    </submittedName>
</protein>